<comment type="function">
    <text evidence="2">Catalyzes the isomerization between 2-isopropylmalate and 3-isopropylmalate, via the formation of 2-isopropylmaleate.</text>
</comment>
<evidence type="ECO:0000256" key="2">
    <source>
        <dbReference type="ARBA" id="ARBA00002695"/>
    </source>
</evidence>
<dbReference type="InterPro" id="IPR033940">
    <property type="entry name" value="IPMI_Swivel"/>
</dbReference>
<comment type="subunit">
    <text evidence="4">Heterodimer of LeuC and LeuD.</text>
</comment>
<feature type="domain" description="Aconitase A/isopropylmalate dehydratase small subunit swivel" evidence="7">
    <location>
        <begin position="76"/>
        <end position="127"/>
    </location>
</feature>
<accession>A0A225DVX3</accession>
<protein>
    <recommendedName>
        <fullName evidence="5">3-isopropylmalate dehydratase</fullName>
        <ecNumber evidence="5">4.2.1.33</ecNumber>
    </recommendedName>
</protein>
<dbReference type="OrthoDB" id="9777465at2"/>
<evidence type="ECO:0000259" key="7">
    <source>
        <dbReference type="Pfam" id="PF00694"/>
    </source>
</evidence>
<comment type="caution">
    <text evidence="8">The sequence shown here is derived from an EMBL/GenBank/DDBJ whole genome shotgun (WGS) entry which is preliminary data.</text>
</comment>
<evidence type="ECO:0000256" key="4">
    <source>
        <dbReference type="ARBA" id="ARBA00011271"/>
    </source>
</evidence>
<dbReference type="EC" id="4.2.1.33" evidence="5"/>
<evidence type="ECO:0000313" key="8">
    <source>
        <dbReference type="EMBL" id="OWK45183.1"/>
    </source>
</evidence>
<keyword evidence="6" id="KW-0456">Lyase</keyword>
<evidence type="ECO:0000256" key="6">
    <source>
        <dbReference type="ARBA" id="ARBA00023239"/>
    </source>
</evidence>
<dbReference type="AlphaFoldDB" id="A0A225DVX3"/>
<comment type="pathway">
    <text evidence="3">Amino-acid biosynthesis; L-leucine biosynthesis; L-leucine from 3-methyl-2-oxobutanoate: step 2/4.</text>
</comment>
<dbReference type="Proteomes" id="UP000214646">
    <property type="component" value="Unassembled WGS sequence"/>
</dbReference>
<name>A0A225DVX3_9BACT</name>
<dbReference type="Gene3D" id="3.20.19.10">
    <property type="entry name" value="Aconitase, domain 4"/>
    <property type="match status" value="1"/>
</dbReference>
<dbReference type="GO" id="GO:0003861">
    <property type="term" value="F:3-isopropylmalate dehydratase activity"/>
    <property type="evidence" value="ECO:0007669"/>
    <property type="project" value="UniProtKB-EC"/>
</dbReference>
<evidence type="ECO:0000256" key="1">
    <source>
        <dbReference type="ARBA" id="ARBA00000491"/>
    </source>
</evidence>
<gene>
    <name evidence="8" type="ORF">FRUB_01514</name>
</gene>
<dbReference type="InterPro" id="IPR015928">
    <property type="entry name" value="Aconitase/3IPM_dehydase_swvl"/>
</dbReference>
<evidence type="ECO:0000256" key="5">
    <source>
        <dbReference type="ARBA" id="ARBA00011998"/>
    </source>
</evidence>
<dbReference type="SUPFAM" id="SSF52016">
    <property type="entry name" value="LeuD/IlvD-like"/>
    <property type="match status" value="1"/>
</dbReference>
<proteinExistence type="predicted"/>
<sequence>MQTVIEGRAYVLGDNVDTDQIIPAEYLTYNPAIPEEYKMFGKFALSGVPAGGAGLPKGHIPFHTPGGDEYVSPYKIIVGGKNFGCGSSREHAPIALAAAGIACVVAEFYARIFYRNSINGAYLVPIESEARLADRVCTGDTLRIDLAANELVNQTTGDVWKLRPLGDVVPIIEAGGIFEYAKSVGMLPAGK</sequence>
<keyword evidence="9" id="KW-1185">Reference proteome</keyword>
<organism evidence="8 9">
    <name type="scientific">Fimbriiglobus ruber</name>
    <dbReference type="NCBI Taxonomy" id="1908690"/>
    <lineage>
        <taxon>Bacteria</taxon>
        <taxon>Pseudomonadati</taxon>
        <taxon>Planctomycetota</taxon>
        <taxon>Planctomycetia</taxon>
        <taxon>Gemmatales</taxon>
        <taxon>Gemmataceae</taxon>
        <taxon>Fimbriiglobus</taxon>
    </lineage>
</organism>
<reference evidence="9" key="1">
    <citation type="submission" date="2017-06" db="EMBL/GenBank/DDBJ databases">
        <title>Genome analysis of Fimbriiglobus ruber SP5, the first member of the order Planctomycetales with confirmed chitinolytic capability.</title>
        <authorList>
            <person name="Ravin N.V."/>
            <person name="Rakitin A.L."/>
            <person name="Ivanova A.A."/>
            <person name="Beletsky A.V."/>
            <person name="Kulichevskaya I.S."/>
            <person name="Mardanov A.V."/>
            <person name="Dedysh S.N."/>
        </authorList>
    </citation>
    <scope>NUCLEOTIDE SEQUENCE [LARGE SCALE GENOMIC DNA]</scope>
    <source>
        <strain evidence="9">SP5</strain>
    </source>
</reference>
<dbReference type="EMBL" id="NIDE01000002">
    <property type="protein sequence ID" value="OWK45183.1"/>
    <property type="molecule type" value="Genomic_DNA"/>
</dbReference>
<dbReference type="CDD" id="cd01577">
    <property type="entry name" value="IPMI_Swivel"/>
    <property type="match status" value="1"/>
</dbReference>
<dbReference type="RefSeq" id="WP_088252949.1">
    <property type="nucleotide sequence ID" value="NZ_NIDE01000002.1"/>
</dbReference>
<evidence type="ECO:0000256" key="3">
    <source>
        <dbReference type="ARBA" id="ARBA00004729"/>
    </source>
</evidence>
<dbReference type="Pfam" id="PF00694">
    <property type="entry name" value="Aconitase_C"/>
    <property type="match status" value="1"/>
</dbReference>
<dbReference type="PANTHER" id="PTHR43345:SF2">
    <property type="entry name" value="3-ISOPROPYLMALATE DEHYDRATASE SMALL SUBUNIT 1"/>
    <property type="match status" value="1"/>
</dbReference>
<dbReference type="InterPro" id="IPR000573">
    <property type="entry name" value="AconitaseA/IPMdHydase_ssu_swvl"/>
</dbReference>
<comment type="catalytic activity">
    <reaction evidence="1">
        <text>(2R,3S)-3-isopropylmalate = (2S)-2-isopropylmalate</text>
        <dbReference type="Rhea" id="RHEA:32287"/>
        <dbReference type="ChEBI" id="CHEBI:1178"/>
        <dbReference type="ChEBI" id="CHEBI:35121"/>
        <dbReference type="EC" id="4.2.1.33"/>
    </reaction>
</comment>
<evidence type="ECO:0000313" key="9">
    <source>
        <dbReference type="Proteomes" id="UP000214646"/>
    </source>
</evidence>
<dbReference type="PANTHER" id="PTHR43345">
    <property type="entry name" value="3-ISOPROPYLMALATE DEHYDRATASE SMALL SUBUNIT 2-RELATED-RELATED"/>
    <property type="match status" value="1"/>
</dbReference>
<dbReference type="InterPro" id="IPR050075">
    <property type="entry name" value="LeuD"/>
</dbReference>